<dbReference type="InterPro" id="IPR015424">
    <property type="entry name" value="PyrdxlP-dep_Trfase"/>
</dbReference>
<protein>
    <recommendedName>
        <fullName evidence="3">DegT/DnrJ/EryC1/StrS aminotransferase family protein</fullName>
    </recommendedName>
</protein>
<organism evidence="1 2">
    <name type="scientific">Mangrovimicrobium sediminis</name>
    <dbReference type="NCBI Taxonomy" id="2562682"/>
    <lineage>
        <taxon>Bacteria</taxon>
        <taxon>Pseudomonadati</taxon>
        <taxon>Pseudomonadota</taxon>
        <taxon>Gammaproteobacteria</taxon>
        <taxon>Cellvibrionales</taxon>
        <taxon>Halieaceae</taxon>
        <taxon>Mangrovimicrobium</taxon>
    </lineage>
</organism>
<dbReference type="Proteomes" id="UP000298050">
    <property type="component" value="Unassembled WGS sequence"/>
</dbReference>
<dbReference type="OrthoDB" id="8955051at2"/>
<reference evidence="1 2" key="1">
    <citation type="submission" date="2019-04" db="EMBL/GenBank/DDBJ databases">
        <title>Taxonomy of novel Haliea sp. from mangrove soil of West Coast of India.</title>
        <authorList>
            <person name="Verma A."/>
            <person name="Kumar P."/>
            <person name="Krishnamurthi S."/>
        </authorList>
    </citation>
    <scope>NUCLEOTIDE SEQUENCE [LARGE SCALE GENOMIC DNA]</scope>
    <source>
        <strain evidence="1 2">SAOS-164</strain>
    </source>
</reference>
<comment type="caution">
    <text evidence="1">The sequence shown here is derived from an EMBL/GenBank/DDBJ whole genome shotgun (WGS) entry which is preliminary data.</text>
</comment>
<name>A0A4Z0M7L0_9GAMM</name>
<gene>
    <name evidence="1" type="ORF">E4634_01890</name>
</gene>
<keyword evidence="2" id="KW-1185">Reference proteome</keyword>
<evidence type="ECO:0008006" key="3">
    <source>
        <dbReference type="Google" id="ProtNLM"/>
    </source>
</evidence>
<accession>A0A4Z0M7L0</accession>
<evidence type="ECO:0000313" key="1">
    <source>
        <dbReference type="EMBL" id="TGD75662.1"/>
    </source>
</evidence>
<dbReference type="EMBL" id="SRLE01000002">
    <property type="protein sequence ID" value="TGD75662.1"/>
    <property type="molecule type" value="Genomic_DNA"/>
</dbReference>
<sequence>MQLGGYFELELPEFGDQVHRDAMAFQSARACLHAYLRTSRPRRLHIPYFICPSILPAIRQLGIEIVYYRLGEEMLPEETLCIETDERLLLVNYFGLLGTRLATACPQVPRSAVILDNAQALFSPPLPGVAATIYSPRKFLGVTDGGFLYTEAAVPCPDTAFSAHEHLAHLLLRAAGETEAGYRSYQRAEAALDDFEPRAMSMIARRLLSSVDMSFVASSRTNNFNRLHAALCDVNRLPVDLAIPAPLCYPLMLEHDVTDFYRQFHARHIYLPRYWPECPALGVGGQEEKLARHIIYLPVDQRMSAQQVDELLKVIEVVCG</sequence>
<evidence type="ECO:0000313" key="2">
    <source>
        <dbReference type="Proteomes" id="UP000298050"/>
    </source>
</evidence>
<proteinExistence type="predicted"/>
<dbReference type="AlphaFoldDB" id="A0A4Z0M7L0"/>
<dbReference type="RefSeq" id="WP_135440914.1">
    <property type="nucleotide sequence ID" value="NZ_SRLE01000002.1"/>
</dbReference>
<dbReference type="SUPFAM" id="SSF53383">
    <property type="entry name" value="PLP-dependent transferases"/>
    <property type="match status" value="1"/>
</dbReference>